<name>A0A6J7KY65_9ZZZZ</name>
<sequence>MSRGAADAPVLARLVTALREEGGLPPEVVLDPVPGADDRVGRAVAAGPRAADVGPALSLAAEATREAELLHHAPEHARVVRTDDRDLALLAGDRLYALGLERLAAGGWTDEVAILADVVALVARLHGPSAIAIGPATAGAVAGGTGAPDEAAARTAELWGAAAAALGGGAASPAAVLLRDVRGGEVPDSNALSAVSTPSADGPPQH</sequence>
<accession>A0A6J7KY65</accession>
<dbReference type="EMBL" id="CAFBMK010000481">
    <property type="protein sequence ID" value="CAB4960651.1"/>
    <property type="molecule type" value="Genomic_DNA"/>
</dbReference>
<evidence type="ECO:0000256" key="1">
    <source>
        <dbReference type="SAM" id="MobiDB-lite"/>
    </source>
</evidence>
<organism evidence="2">
    <name type="scientific">freshwater metagenome</name>
    <dbReference type="NCBI Taxonomy" id="449393"/>
    <lineage>
        <taxon>unclassified sequences</taxon>
        <taxon>metagenomes</taxon>
        <taxon>ecological metagenomes</taxon>
    </lineage>
</organism>
<protein>
    <submittedName>
        <fullName evidence="2">Unannotated protein</fullName>
    </submittedName>
</protein>
<evidence type="ECO:0000313" key="2">
    <source>
        <dbReference type="EMBL" id="CAB4960651.1"/>
    </source>
</evidence>
<dbReference type="AlphaFoldDB" id="A0A6J7KY65"/>
<proteinExistence type="predicted"/>
<feature type="compositionally biased region" description="Polar residues" evidence="1">
    <location>
        <begin position="190"/>
        <end position="199"/>
    </location>
</feature>
<feature type="region of interest" description="Disordered" evidence="1">
    <location>
        <begin position="185"/>
        <end position="206"/>
    </location>
</feature>
<gene>
    <name evidence="2" type="ORF">UFOPK3564_04039</name>
</gene>
<reference evidence="2" key="1">
    <citation type="submission" date="2020-05" db="EMBL/GenBank/DDBJ databases">
        <authorList>
            <person name="Chiriac C."/>
            <person name="Salcher M."/>
            <person name="Ghai R."/>
            <person name="Kavagutti S V."/>
        </authorList>
    </citation>
    <scope>NUCLEOTIDE SEQUENCE</scope>
</reference>